<comment type="caution">
    <text evidence="2">The sequence shown here is derived from an EMBL/GenBank/DDBJ whole genome shotgun (WGS) entry which is preliminary data.</text>
</comment>
<dbReference type="InterPro" id="IPR028896">
    <property type="entry name" value="GcvT/YgfZ/DmdA"/>
</dbReference>
<name>A0ABR5CID9_9MICO</name>
<dbReference type="Pfam" id="PF01571">
    <property type="entry name" value="GCV_T"/>
    <property type="match status" value="1"/>
</dbReference>
<dbReference type="Gene3D" id="3.30.1360.120">
    <property type="entry name" value="Probable tRNA modification gtpase trme, domain 1"/>
    <property type="match status" value="1"/>
</dbReference>
<dbReference type="RefSeq" id="WP_044438507.1">
    <property type="nucleotide sequence ID" value="NZ_JYFC01000001.1"/>
</dbReference>
<reference evidence="2 3" key="1">
    <citation type="journal article" date="2001" name="Int. J. Syst. Evol. Microbiol.">
        <title>Agreia bicolorata gen. nov., sp. nov., to accommodate actinobacteria isolated from narrow reed grass infected by the nematode Heteroanguina graminophila.</title>
        <authorList>
            <person name="Evtushenko L.I."/>
            <person name="Dorofeeva L.V."/>
            <person name="Dobrovolskaya T.G."/>
            <person name="Streshinskaya G.M."/>
            <person name="Subbotin S.A."/>
            <person name="Tiedje J.M."/>
        </authorList>
    </citation>
    <scope>NUCLEOTIDE SEQUENCE [LARGE SCALE GENOMIC DNA]</scope>
    <source>
        <strain evidence="2 3">VKM Ac-1804</strain>
    </source>
</reference>
<proteinExistence type="predicted"/>
<evidence type="ECO:0000259" key="1">
    <source>
        <dbReference type="Pfam" id="PF01571"/>
    </source>
</evidence>
<dbReference type="EMBL" id="JYFC01000001">
    <property type="protein sequence ID" value="KJC65430.1"/>
    <property type="molecule type" value="Genomic_DNA"/>
</dbReference>
<dbReference type="PANTHER" id="PTHR43757">
    <property type="entry name" value="AMINOMETHYLTRANSFERASE"/>
    <property type="match status" value="1"/>
</dbReference>
<organism evidence="2 3">
    <name type="scientific">Agreia bicolorata</name>
    <dbReference type="NCBI Taxonomy" id="110935"/>
    <lineage>
        <taxon>Bacteria</taxon>
        <taxon>Bacillati</taxon>
        <taxon>Actinomycetota</taxon>
        <taxon>Actinomycetes</taxon>
        <taxon>Micrococcales</taxon>
        <taxon>Microbacteriaceae</taxon>
        <taxon>Agreia</taxon>
    </lineage>
</organism>
<keyword evidence="3" id="KW-1185">Reference proteome</keyword>
<dbReference type="InterPro" id="IPR027266">
    <property type="entry name" value="TrmE/GcvT-like"/>
</dbReference>
<dbReference type="Proteomes" id="UP000032503">
    <property type="component" value="Unassembled WGS sequence"/>
</dbReference>
<evidence type="ECO:0000313" key="3">
    <source>
        <dbReference type="Proteomes" id="UP000032503"/>
    </source>
</evidence>
<feature type="domain" description="GCVT N-terminal" evidence="1">
    <location>
        <begin position="25"/>
        <end position="172"/>
    </location>
</feature>
<dbReference type="PIRSF" id="PIRSF006487">
    <property type="entry name" value="GcvT"/>
    <property type="match status" value="1"/>
</dbReference>
<dbReference type="SUPFAM" id="SSF103025">
    <property type="entry name" value="Folate-binding domain"/>
    <property type="match status" value="1"/>
</dbReference>
<dbReference type="InterPro" id="IPR006222">
    <property type="entry name" value="GCVT_N"/>
</dbReference>
<evidence type="ECO:0000313" key="2">
    <source>
        <dbReference type="EMBL" id="KJC65430.1"/>
    </source>
</evidence>
<protein>
    <recommendedName>
        <fullName evidence="1">GCVT N-terminal domain-containing protein</fullName>
    </recommendedName>
</protein>
<dbReference type="PANTHER" id="PTHR43757:SF2">
    <property type="entry name" value="AMINOMETHYLTRANSFERASE, MITOCHONDRIAL"/>
    <property type="match status" value="1"/>
</dbReference>
<gene>
    <name evidence="2" type="ORF">TZ00_00685</name>
</gene>
<sequence length="334" mass="34342">MLDTTAGYHALRNTAGAHRRGASVLSVTGPDRGALVTYVCAKRTEFAQPGTVTESISLSSDGKVDALILVVIEDERTLLVSDQILSVDTQAISAKLNLSQVSVTDVTAGFTAASVEGPQSWRAVGGLAEDDISSVLLNELRSISVQGTEAPALLARVGTTAEYGYLILIEAPASEIDALDVAAGLAGEVGGGEVDQQALNRAQAEVSHPLVPAQFNGLSIAEAGALWTLSADRDDDFSGRSVLDDPPPGRRLIAVTAPGSDAPEAGAPVFAGETQVGRIQVSLARAGQDDGFALAVLDTPFHVPGLALNASGTELLTVSRPAVDLISWAEPIGS</sequence>
<accession>A0ABR5CID9</accession>